<sequence length="113" mass="13132">MKQQILQRFFPASRATHLRKEIYGIRQLNGESLYEYWERFKELIASYPHHQFTEPLLIQYFYEGLSGMDKRMVDVASRGALIDKTPDEAQTTSPPWLKIIGSLDITQIEVSPG</sequence>
<organism evidence="2 3">
    <name type="scientific">Sesamum angolense</name>
    <dbReference type="NCBI Taxonomy" id="2727404"/>
    <lineage>
        <taxon>Eukaryota</taxon>
        <taxon>Viridiplantae</taxon>
        <taxon>Streptophyta</taxon>
        <taxon>Embryophyta</taxon>
        <taxon>Tracheophyta</taxon>
        <taxon>Spermatophyta</taxon>
        <taxon>Magnoliopsida</taxon>
        <taxon>eudicotyledons</taxon>
        <taxon>Gunneridae</taxon>
        <taxon>Pentapetalae</taxon>
        <taxon>asterids</taxon>
        <taxon>lamiids</taxon>
        <taxon>Lamiales</taxon>
        <taxon>Pedaliaceae</taxon>
        <taxon>Sesamum</taxon>
    </lineage>
</organism>
<feature type="domain" description="Retrotransposon gag" evidence="1">
    <location>
        <begin position="1"/>
        <end position="66"/>
    </location>
</feature>
<dbReference type="InterPro" id="IPR005162">
    <property type="entry name" value="Retrotrans_gag_dom"/>
</dbReference>
<dbReference type="AlphaFoldDB" id="A0AAE1VW69"/>
<reference evidence="2" key="2">
    <citation type="journal article" date="2024" name="Plant">
        <title>Genomic evolution and insights into agronomic trait innovations of Sesamum species.</title>
        <authorList>
            <person name="Miao H."/>
            <person name="Wang L."/>
            <person name="Qu L."/>
            <person name="Liu H."/>
            <person name="Sun Y."/>
            <person name="Le M."/>
            <person name="Wang Q."/>
            <person name="Wei S."/>
            <person name="Zheng Y."/>
            <person name="Lin W."/>
            <person name="Duan Y."/>
            <person name="Cao H."/>
            <person name="Xiong S."/>
            <person name="Wang X."/>
            <person name="Wei L."/>
            <person name="Li C."/>
            <person name="Ma Q."/>
            <person name="Ju M."/>
            <person name="Zhao R."/>
            <person name="Li G."/>
            <person name="Mu C."/>
            <person name="Tian Q."/>
            <person name="Mei H."/>
            <person name="Zhang T."/>
            <person name="Gao T."/>
            <person name="Zhang H."/>
        </authorList>
    </citation>
    <scope>NUCLEOTIDE SEQUENCE</scope>
    <source>
        <strain evidence="2">K16</strain>
    </source>
</reference>
<gene>
    <name evidence="2" type="ORF">Sango_2891600</name>
</gene>
<reference evidence="2" key="1">
    <citation type="submission" date="2020-06" db="EMBL/GenBank/DDBJ databases">
        <authorList>
            <person name="Li T."/>
            <person name="Hu X."/>
            <person name="Zhang T."/>
            <person name="Song X."/>
            <person name="Zhang H."/>
            <person name="Dai N."/>
            <person name="Sheng W."/>
            <person name="Hou X."/>
            <person name="Wei L."/>
        </authorList>
    </citation>
    <scope>NUCLEOTIDE SEQUENCE</scope>
    <source>
        <strain evidence="2">K16</strain>
        <tissue evidence="2">Leaf</tissue>
    </source>
</reference>
<evidence type="ECO:0000313" key="3">
    <source>
        <dbReference type="Proteomes" id="UP001289374"/>
    </source>
</evidence>
<dbReference type="PANTHER" id="PTHR33223">
    <property type="entry name" value="CCHC-TYPE DOMAIN-CONTAINING PROTEIN"/>
    <property type="match status" value="1"/>
</dbReference>
<dbReference type="Pfam" id="PF03732">
    <property type="entry name" value="Retrotrans_gag"/>
    <property type="match status" value="1"/>
</dbReference>
<keyword evidence="3" id="KW-1185">Reference proteome</keyword>
<evidence type="ECO:0000313" key="2">
    <source>
        <dbReference type="EMBL" id="KAK4382237.1"/>
    </source>
</evidence>
<dbReference type="EMBL" id="JACGWL010000737">
    <property type="protein sequence ID" value="KAK4382237.1"/>
    <property type="molecule type" value="Genomic_DNA"/>
</dbReference>
<accession>A0AAE1VW69</accession>
<dbReference type="Proteomes" id="UP001289374">
    <property type="component" value="Unassembled WGS sequence"/>
</dbReference>
<evidence type="ECO:0000259" key="1">
    <source>
        <dbReference type="Pfam" id="PF03732"/>
    </source>
</evidence>
<name>A0AAE1VW69_9LAMI</name>
<proteinExistence type="predicted"/>
<comment type="caution">
    <text evidence="2">The sequence shown here is derived from an EMBL/GenBank/DDBJ whole genome shotgun (WGS) entry which is preliminary data.</text>
</comment>
<dbReference type="PANTHER" id="PTHR33223:SF3">
    <property type="match status" value="1"/>
</dbReference>
<protein>
    <recommendedName>
        <fullName evidence="1">Retrotransposon gag domain-containing protein</fullName>
    </recommendedName>
</protein>